<organism evidence="6 7">
    <name type="scientific">Zostera marina</name>
    <name type="common">Eelgrass</name>
    <dbReference type="NCBI Taxonomy" id="29655"/>
    <lineage>
        <taxon>Eukaryota</taxon>
        <taxon>Viridiplantae</taxon>
        <taxon>Streptophyta</taxon>
        <taxon>Embryophyta</taxon>
        <taxon>Tracheophyta</taxon>
        <taxon>Spermatophyta</taxon>
        <taxon>Magnoliopsida</taxon>
        <taxon>Liliopsida</taxon>
        <taxon>Zosteraceae</taxon>
        <taxon>Zostera</taxon>
    </lineage>
</organism>
<sequence>MVGLEINNLVKGALVDDIITDFPGTASSYKRNRCLHKDNYNIPLLQPGFLLSFMDPEYLPPTMAPYPTHTFKDVIESPMSTLTSHAPLTSSPNQPSSSTQHLPSFLLIFINNLVKGALVDDNITDFPGTTMSYKRNRCLHKDNYNIPLFQLGFLLSFMDPGYLPQTMAPYPTLTFKDVIESPMSIPTSHAPPALVSSSPNQPSSTTQHLSSFLLIFRVSLHKNDVSKIGPDSV</sequence>
<evidence type="ECO:0000256" key="5">
    <source>
        <dbReference type="ARBA" id="ARBA00047512"/>
    </source>
</evidence>
<dbReference type="AlphaFoldDB" id="A0A0K9P3H3"/>
<dbReference type="GO" id="GO:0006071">
    <property type="term" value="P:glycerol metabolic process"/>
    <property type="evidence" value="ECO:0007669"/>
    <property type="project" value="UniProtKB-KW"/>
</dbReference>
<reference evidence="7" key="1">
    <citation type="journal article" date="2016" name="Nature">
        <title>The genome of the seagrass Zostera marina reveals angiosperm adaptation to the sea.</title>
        <authorList>
            <person name="Olsen J.L."/>
            <person name="Rouze P."/>
            <person name="Verhelst B."/>
            <person name="Lin Y.-C."/>
            <person name="Bayer T."/>
            <person name="Collen J."/>
            <person name="Dattolo E."/>
            <person name="De Paoli E."/>
            <person name="Dittami S."/>
            <person name="Maumus F."/>
            <person name="Michel G."/>
            <person name="Kersting A."/>
            <person name="Lauritano C."/>
            <person name="Lohaus R."/>
            <person name="Toepel M."/>
            <person name="Tonon T."/>
            <person name="Vanneste K."/>
            <person name="Amirebrahimi M."/>
            <person name="Brakel J."/>
            <person name="Bostroem C."/>
            <person name="Chovatia M."/>
            <person name="Grimwood J."/>
            <person name="Jenkins J.W."/>
            <person name="Jueterbock A."/>
            <person name="Mraz A."/>
            <person name="Stam W.T."/>
            <person name="Tice H."/>
            <person name="Bornberg-Bauer E."/>
            <person name="Green P.J."/>
            <person name="Pearson G.A."/>
            <person name="Procaccini G."/>
            <person name="Duarte C.M."/>
            <person name="Schmutz J."/>
            <person name="Reusch T.B.H."/>
            <person name="Van de Peer Y."/>
        </authorList>
    </citation>
    <scope>NUCLEOTIDE SEQUENCE [LARGE SCALE GENOMIC DNA]</scope>
    <source>
        <strain evidence="7">cv. Finnish</strain>
    </source>
</reference>
<gene>
    <name evidence="6" type="ORF">ZOSMA_3G00090</name>
</gene>
<evidence type="ECO:0000256" key="4">
    <source>
        <dbReference type="ARBA" id="ARBA00022801"/>
    </source>
</evidence>
<keyword evidence="7" id="KW-1185">Reference proteome</keyword>
<comment type="similarity">
    <text evidence="1">Belongs to the glycerophosphoryl diester phosphodiesterase family.</text>
</comment>
<comment type="caution">
    <text evidence="6">The sequence shown here is derived from an EMBL/GenBank/DDBJ whole genome shotgun (WGS) entry which is preliminary data.</text>
</comment>
<dbReference type="PANTHER" id="PTHR43620">
    <property type="entry name" value="GLYCEROPHOSPHORYL DIESTER PHOSPHODIESTERASE"/>
    <property type="match status" value="1"/>
</dbReference>
<dbReference type="EC" id="3.1.4.46" evidence="2"/>
<dbReference type="PANTHER" id="PTHR43620:SF7">
    <property type="entry name" value="GLYCEROPHOSPHODIESTER PHOSPHODIESTERASE GDPD5-RELATED"/>
    <property type="match status" value="1"/>
</dbReference>
<evidence type="ECO:0000313" key="7">
    <source>
        <dbReference type="Proteomes" id="UP000036987"/>
    </source>
</evidence>
<accession>A0A0K9P3H3</accession>
<dbReference type="STRING" id="29655.A0A0K9P3H3"/>
<comment type="catalytic activity">
    <reaction evidence="5">
        <text>a sn-glycero-3-phosphodiester + H2O = an alcohol + sn-glycerol 3-phosphate + H(+)</text>
        <dbReference type="Rhea" id="RHEA:12969"/>
        <dbReference type="ChEBI" id="CHEBI:15377"/>
        <dbReference type="ChEBI" id="CHEBI:15378"/>
        <dbReference type="ChEBI" id="CHEBI:30879"/>
        <dbReference type="ChEBI" id="CHEBI:57597"/>
        <dbReference type="ChEBI" id="CHEBI:83408"/>
        <dbReference type="EC" id="3.1.4.46"/>
    </reaction>
</comment>
<evidence type="ECO:0000313" key="6">
    <source>
        <dbReference type="EMBL" id="KMZ63534.1"/>
    </source>
</evidence>
<dbReference type="GO" id="GO:0008889">
    <property type="term" value="F:glycerophosphodiester phosphodiesterase activity"/>
    <property type="evidence" value="ECO:0007669"/>
    <property type="project" value="UniProtKB-EC"/>
</dbReference>
<protein>
    <recommendedName>
        <fullName evidence="2">glycerophosphodiester phosphodiesterase</fullName>
        <ecNumber evidence="2">3.1.4.46</ecNumber>
    </recommendedName>
</protein>
<proteinExistence type="inferred from homology"/>
<name>A0A0K9P3H3_ZOSMR</name>
<dbReference type="Proteomes" id="UP000036987">
    <property type="component" value="Unassembled WGS sequence"/>
</dbReference>
<evidence type="ECO:0000256" key="3">
    <source>
        <dbReference type="ARBA" id="ARBA00022798"/>
    </source>
</evidence>
<keyword evidence="3" id="KW-0319">Glycerol metabolism</keyword>
<evidence type="ECO:0000256" key="1">
    <source>
        <dbReference type="ARBA" id="ARBA00007277"/>
    </source>
</evidence>
<keyword evidence="4" id="KW-0378">Hydrolase</keyword>
<evidence type="ECO:0000256" key="2">
    <source>
        <dbReference type="ARBA" id="ARBA00012247"/>
    </source>
</evidence>
<dbReference type="EMBL" id="LFYR01001213">
    <property type="protein sequence ID" value="KMZ63534.1"/>
    <property type="molecule type" value="Genomic_DNA"/>
</dbReference>